<keyword evidence="1" id="KW-0812">Transmembrane</keyword>
<dbReference type="AlphaFoldDB" id="A0A8H7R3F2"/>
<dbReference type="GO" id="GO:0005739">
    <property type="term" value="C:mitochondrion"/>
    <property type="evidence" value="ECO:0007669"/>
    <property type="project" value="GOC"/>
</dbReference>
<comment type="caution">
    <text evidence="2">The sequence shown here is derived from an EMBL/GenBank/DDBJ whole genome shotgun (WGS) entry which is preliminary data.</text>
</comment>
<accession>A0A8H7R3F2</accession>
<evidence type="ECO:0000256" key="1">
    <source>
        <dbReference type="SAM" id="Phobius"/>
    </source>
</evidence>
<feature type="transmembrane region" description="Helical" evidence="1">
    <location>
        <begin position="27"/>
        <end position="48"/>
    </location>
</feature>
<dbReference type="PANTHER" id="PTHR28254">
    <property type="entry name" value="CYTOCHROME B-C1 COMPLEX SUBUNIT 10"/>
    <property type="match status" value="1"/>
</dbReference>
<dbReference type="Pfam" id="PF09796">
    <property type="entry name" value="QCR10"/>
    <property type="match status" value="1"/>
</dbReference>
<gene>
    <name evidence="2" type="ORF">INT46_011661</name>
</gene>
<protein>
    <submittedName>
        <fullName evidence="2">Uncharacterized protein</fullName>
    </submittedName>
</protein>
<evidence type="ECO:0000313" key="2">
    <source>
        <dbReference type="EMBL" id="KAG2202588.1"/>
    </source>
</evidence>
<evidence type="ECO:0000313" key="3">
    <source>
        <dbReference type="Proteomes" id="UP000650833"/>
    </source>
</evidence>
<dbReference type="Proteomes" id="UP000650833">
    <property type="component" value="Unassembled WGS sequence"/>
</dbReference>
<reference evidence="2" key="1">
    <citation type="submission" date="2020-12" db="EMBL/GenBank/DDBJ databases">
        <title>Metabolic potential, ecology and presence of endohyphal bacteria is reflected in genomic diversity of Mucoromycotina.</title>
        <authorList>
            <person name="Muszewska A."/>
            <person name="Okrasinska A."/>
            <person name="Steczkiewicz K."/>
            <person name="Drgas O."/>
            <person name="Orlowska M."/>
            <person name="Perlinska-Lenart U."/>
            <person name="Aleksandrzak-Piekarczyk T."/>
            <person name="Szatraj K."/>
            <person name="Zielenkiewicz U."/>
            <person name="Pilsyk S."/>
            <person name="Malc E."/>
            <person name="Mieczkowski P."/>
            <person name="Kruszewska J.S."/>
            <person name="Biernat P."/>
            <person name="Pawlowska J."/>
        </authorList>
    </citation>
    <scope>NUCLEOTIDE SEQUENCE</scope>
    <source>
        <strain evidence="2">CBS 226.32</strain>
    </source>
</reference>
<keyword evidence="1" id="KW-1133">Transmembrane helix</keyword>
<dbReference type="InterPro" id="IPR019182">
    <property type="entry name" value="Cytochrome_b-c1_su10_fun"/>
</dbReference>
<dbReference type="OrthoDB" id="2391627at2759"/>
<dbReference type="GO" id="GO:0006122">
    <property type="term" value="P:mitochondrial electron transport, ubiquinol to cytochrome c"/>
    <property type="evidence" value="ECO:0007669"/>
    <property type="project" value="InterPro"/>
</dbReference>
<dbReference type="EMBL" id="JAEPRC010000255">
    <property type="protein sequence ID" value="KAG2202588.1"/>
    <property type="molecule type" value="Genomic_DNA"/>
</dbReference>
<name>A0A8H7R3F2_9FUNG</name>
<keyword evidence="3" id="KW-1185">Reference proteome</keyword>
<proteinExistence type="predicted"/>
<dbReference type="PANTHER" id="PTHR28254:SF1">
    <property type="entry name" value="CYTOCHROME B-C1 COMPLEX SUBUNIT 10, MITOCHONDRIAL"/>
    <property type="match status" value="1"/>
</dbReference>
<keyword evidence="1" id="KW-0472">Membrane</keyword>
<organism evidence="2 3">
    <name type="scientific">Mucor plumbeus</name>
    <dbReference type="NCBI Taxonomy" id="97098"/>
    <lineage>
        <taxon>Eukaryota</taxon>
        <taxon>Fungi</taxon>
        <taxon>Fungi incertae sedis</taxon>
        <taxon>Mucoromycota</taxon>
        <taxon>Mucoromycotina</taxon>
        <taxon>Mucoromycetes</taxon>
        <taxon>Mucorales</taxon>
        <taxon>Mucorineae</taxon>
        <taxon>Mucoraceae</taxon>
        <taxon>Mucor</taxon>
    </lineage>
</organism>
<sequence length="73" mass="8114">MVTAHINSEPHFKFITPSKFIKSTPTLAMWGFATATALALLGSDIPLVRKDILSKIPLFGNYFPVRGVKHEED</sequence>